<evidence type="ECO:0000313" key="1">
    <source>
        <dbReference type="EMBL" id="MBK5898429.1"/>
    </source>
</evidence>
<evidence type="ECO:0008006" key="3">
    <source>
        <dbReference type="Google" id="ProtNLM"/>
    </source>
</evidence>
<comment type="caution">
    <text evidence="1">The sequence shown here is derived from an EMBL/GenBank/DDBJ whole genome shotgun (WGS) entry which is preliminary data.</text>
</comment>
<dbReference type="RefSeq" id="WP_208429850.1">
    <property type="nucleotide sequence ID" value="NZ_JAEPRJ010000001.1"/>
</dbReference>
<sequence>MRISKQIIALCLAGITILSGLFLSPDKVKADVKTEQAIDGSKVIESQGYGEHLFGASSDGKNIYYSINSGSFKKSKHNTIKRNITTGKETGVLKGKKYGYYGFDSLKLYKNYFLGVRTNGSNPVWRSIYKVTKDGKVEELAIGRSPVVSGNSIYYIAEKVQKYGDSKTLGIYKMDMEGGHKKPVKKGEYYTLGLSGENMYYSRAKYVEEKLDTKWFDFKTGKEEKNVVLSQLYDASTKTKLVFSNKELRAGTYKDGKWEYKTILKVKKVDDNYLGIVQVRLCGSKALVQINGEAVSKIYMLDLGGKNKKLLKEFILVG</sequence>
<organism evidence="1 2">
    <name type="scientific">Catonella massiliensis</name>
    <dbReference type="NCBI Taxonomy" id="2799636"/>
    <lineage>
        <taxon>Bacteria</taxon>
        <taxon>Bacillati</taxon>
        <taxon>Bacillota</taxon>
        <taxon>Clostridia</taxon>
        <taxon>Lachnospirales</taxon>
        <taxon>Lachnospiraceae</taxon>
        <taxon>Catonella</taxon>
    </lineage>
</organism>
<proteinExistence type="predicted"/>
<keyword evidence="2" id="KW-1185">Reference proteome</keyword>
<name>A0ABS1J2Q0_9FIRM</name>
<accession>A0ABS1J2Q0</accession>
<evidence type="ECO:0000313" key="2">
    <source>
        <dbReference type="Proteomes" id="UP000604730"/>
    </source>
</evidence>
<gene>
    <name evidence="1" type="ORF">JJN12_11660</name>
</gene>
<dbReference type="EMBL" id="JAEPRJ010000001">
    <property type="protein sequence ID" value="MBK5898429.1"/>
    <property type="molecule type" value="Genomic_DNA"/>
</dbReference>
<dbReference type="Proteomes" id="UP000604730">
    <property type="component" value="Unassembled WGS sequence"/>
</dbReference>
<reference evidence="1 2" key="1">
    <citation type="submission" date="2021-01" db="EMBL/GenBank/DDBJ databases">
        <title>Isolation and description of Catonella massiliensis sp. nov., a novel Catonella species, isolated from a stable periodontitis subject.</title>
        <authorList>
            <person name="Antezack A."/>
            <person name="Boxberger M."/>
            <person name="La Scola B."/>
            <person name="Monnet-Corti V."/>
        </authorList>
    </citation>
    <scope>NUCLEOTIDE SEQUENCE [LARGE SCALE GENOMIC DNA]</scope>
    <source>
        <strain evidence="1 2">Marseille-Q4567</strain>
    </source>
</reference>
<protein>
    <recommendedName>
        <fullName evidence="3">DUF5050 domain-containing protein</fullName>
    </recommendedName>
</protein>